<dbReference type="GO" id="GO:0008168">
    <property type="term" value="F:methyltransferase activity"/>
    <property type="evidence" value="ECO:0007669"/>
    <property type="project" value="UniProtKB-KW"/>
</dbReference>
<keyword evidence="11 15" id="KW-1133">Transmembrane helix</keyword>
<keyword evidence="5" id="KW-0444">Lipid biosynthesis</keyword>
<dbReference type="AlphaFoldDB" id="A0A316UHY0"/>
<gene>
    <name evidence="16" type="ORF">BDZ90DRAFT_224379</name>
</gene>
<keyword evidence="13 15" id="KW-0472">Membrane</keyword>
<protein>
    <recommendedName>
        <fullName evidence="14">sphingolipid C(9)-methyltransferase</fullName>
        <ecNumber evidence="14">2.1.1.317</ecNumber>
    </recommendedName>
</protein>
<dbReference type="Pfam" id="PF02353">
    <property type="entry name" value="CMAS"/>
    <property type="match status" value="1"/>
</dbReference>
<comment type="pathway">
    <text evidence="2">Lipid metabolism; sphingolipid metabolism.</text>
</comment>
<evidence type="ECO:0000256" key="7">
    <source>
        <dbReference type="ARBA" id="ARBA00022679"/>
    </source>
</evidence>
<evidence type="ECO:0000256" key="9">
    <source>
        <dbReference type="ARBA" id="ARBA00022692"/>
    </source>
</evidence>
<dbReference type="EC" id="2.1.1.317" evidence="14"/>
<comment type="subcellular location">
    <subcellularLocation>
        <location evidence="1">Membrane</location>
        <topology evidence="1">Multi-pass membrane protein</topology>
    </subcellularLocation>
</comment>
<keyword evidence="10" id="KW-0746">Sphingolipid metabolism</keyword>
<keyword evidence="7 16" id="KW-0808">Transferase</keyword>
<dbReference type="EMBL" id="KZ819679">
    <property type="protein sequence ID" value="PWN24819.1"/>
    <property type="molecule type" value="Genomic_DNA"/>
</dbReference>
<keyword evidence="17" id="KW-1185">Reference proteome</keyword>
<dbReference type="GO" id="GO:0006665">
    <property type="term" value="P:sphingolipid metabolic process"/>
    <property type="evidence" value="ECO:0007669"/>
    <property type="project" value="UniProtKB-KW"/>
</dbReference>
<organism evidence="16 17">
    <name type="scientific">Jaminaea rosea</name>
    <dbReference type="NCBI Taxonomy" id="1569628"/>
    <lineage>
        <taxon>Eukaryota</taxon>
        <taxon>Fungi</taxon>
        <taxon>Dikarya</taxon>
        <taxon>Basidiomycota</taxon>
        <taxon>Ustilaginomycotina</taxon>
        <taxon>Exobasidiomycetes</taxon>
        <taxon>Microstromatales</taxon>
        <taxon>Microstromatales incertae sedis</taxon>
        <taxon>Jaminaea</taxon>
    </lineage>
</organism>
<evidence type="ECO:0000256" key="11">
    <source>
        <dbReference type="ARBA" id="ARBA00022989"/>
    </source>
</evidence>
<dbReference type="STRING" id="1569628.A0A316UHY0"/>
<dbReference type="GO" id="GO:0016020">
    <property type="term" value="C:membrane"/>
    <property type="evidence" value="ECO:0007669"/>
    <property type="project" value="UniProtKB-SubCell"/>
</dbReference>
<keyword evidence="12" id="KW-0443">Lipid metabolism</keyword>
<feature type="transmembrane region" description="Helical" evidence="15">
    <location>
        <begin position="40"/>
        <end position="60"/>
    </location>
</feature>
<dbReference type="GeneID" id="37026437"/>
<evidence type="ECO:0000256" key="14">
    <source>
        <dbReference type="ARBA" id="ARBA00039020"/>
    </source>
</evidence>
<evidence type="ECO:0000256" key="3">
    <source>
        <dbReference type="ARBA" id="ARBA00004991"/>
    </source>
</evidence>
<keyword evidence="8" id="KW-0949">S-adenosyl-L-methionine</keyword>
<accession>A0A316UHY0</accession>
<name>A0A316UHY0_9BASI</name>
<comment type="pathway">
    <text evidence="3">Sphingolipid metabolism.</text>
</comment>
<comment type="similarity">
    <text evidence="4">Belongs to the CFA/CMAS family.</text>
</comment>
<evidence type="ECO:0000313" key="17">
    <source>
        <dbReference type="Proteomes" id="UP000245884"/>
    </source>
</evidence>
<evidence type="ECO:0000256" key="15">
    <source>
        <dbReference type="SAM" id="Phobius"/>
    </source>
</evidence>
<evidence type="ECO:0000256" key="13">
    <source>
        <dbReference type="ARBA" id="ARBA00023136"/>
    </source>
</evidence>
<evidence type="ECO:0000313" key="16">
    <source>
        <dbReference type="EMBL" id="PWN24819.1"/>
    </source>
</evidence>
<evidence type="ECO:0000256" key="10">
    <source>
        <dbReference type="ARBA" id="ARBA00022919"/>
    </source>
</evidence>
<dbReference type="InterPro" id="IPR052290">
    <property type="entry name" value="Sphingo_C9-MT"/>
</dbReference>
<dbReference type="PANTHER" id="PTHR45197">
    <property type="entry name" value="SYNTHASE, PUTATIVE (AFU_ORTHOLOGUE AFUA_7G04190)-RELATED"/>
    <property type="match status" value="1"/>
</dbReference>
<dbReference type="RefSeq" id="XP_025359431.1">
    <property type="nucleotide sequence ID" value="XM_025504614.1"/>
</dbReference>
<evidence type="ECO:0000256" key="2">
    <source>
        <dbReference type="ARBA" id="ARBA00004760"/>
    </source>
</evidence>
<evidence type="ECO:0000256" key="6">
    <source>
        <dbReference type="ARBA" id="ARBA00022603"/>
    </source>
</evidence>
<evidence type="ECO:0000256" key="8">
    <source>
        <dbReference type="ARBA" id="ARBA00022691"/>
    </source>
</evidence>
<dbReference type="InterPro" id="IPR029063">
    <property type="entry name" value="SAM-dependent_MTases_sf"/>
</dbReference>
<dbReference type="GO" id="GO:0032259">
    <property type="term" value="P:methylation"/>
    <property type="evidence" value="ECO:0007669"/>
    <property type="project" value="UniProtKB-KW"/>
</dbReference>
<evidence type="ECO:0000256" key="1">
    <source>
        <dbReference type="ARBA" id="ARBA00004141"/>
    </source>
</evidence>
<dbReference type="OrthoDB" id="412182at2759"/>
<dbReference type="Proteomes" id="UP000245884">
    <property type="component" value="Unassembled WGS sequence"/>
</dbReference>
<dbReference type="PANTHER" id="PTHR45197:SF1">
    <property type="entry name" value="SPHINGOLIPID C9-METHYLTRANSFERASE A-RELATED"/>
    <property type="match status" value="1"/>
</dbReference>
<proteinExistence type="inferred from homology"/>
<dbReference type="SUPFAM" id="SSF53335">
    <property type="entry name" value="S-adenosyl-L-methionine-dependent methyltransferases"/>
    <property type="match status" value="1"/>
</dbReference>
<evidence type="ECO:0000256" key="5">
    <source>
        <dbReference type="ARBA" id="ARBA00022516"/>
    </source>
</evidence>
<keyword evidence="6 16" id="KW-0489">Methyltransferase</keyword>
<dbReference type="Gene3D" id="3.40.50.150">
    <property type="entry name" value="Vaccinia Virus protein VP39"/>
    <property type="match status" value="1"/>
</dbReference>
<reference evidence="16 17" key="1">
    <citation type="journal article" date="2018" name="Mol. Biol. Evol.">
        <title>Broad Genomic Sampling Reveals a Smut Pathogenic Ancestry of the Fungal Clade Ustilaginomycotina.</title>
        <authorList>
            <person name="Kijpornyongpan T."/>
            <person name="Mondo S.J."/>
            <person name="Barry K."/>
            <person name="Sandor L."/>
            <person name="Lee J."/>
            <person name="Lipzen A."/>
            <person name="Pangilinan J."/>
            <person name="LaButti K."/>
            <person name="Hainaut M."/>
            <person name="Henrissat B."/>
            <person name="Grigoriev I.V."/>
            <person name="Spatafora J.W."/>
            <person name="Aime M.C."/>
        </authorList>
    </citation>
    <scope>NUCLEOTIDE SEQUENCE [LARGE SCALE GENOMIC DNA]</scope>
    <source>
        <strain evidence="16 17">MCA 5214</strain>
    </source>
</reference>
<evidence type="ECO:0000256" key="4">
    <source>
        <dbReference type="ARBA" id="ARBA00010815"/>
    </source>
</evidence>
<feature type="transmembrane region" description="Helical" evidence="15">
    <location>
        <begin position="67"/>
        <end position="88"/>
    </location>
</feature>
<sequence>MANGGFAPGPADSKKVRLTNYPSIANALLPAEGSGQFSNLHLAILVLLAPAVLTRIVPFFKSSWVPWWLYFTLAALLGTPVAVTYWYVMSRIGSRKNTRVTMPGRPITDYLVFNDPQLKREYADKPGKKIPMNVFSEAYFDKKIDIVGGDAKMLEVLEYRMDWADMVFTPELFKFVLTTLVPDVLSHSARQDEEQVRDHYDRGNDFYEWFLGPQMIYTSGVISDPTRKETLEELQDNKLALVCSKLNLQPTDKLLDIGCGWGTLTAFAAKNFGCDATGVTLAREQTRFGNERIRKNGIDEKKARILCMDYRDIPVEAGYYDKIVSLEMAEHVGIRHYSKFLRDVYSRLSDEGVFLFQVAGLRPQWQYWDLIWGLFMNKYIFRGADASLHVGWVITQLEKAGFEVRSCDVLGVHYSATIHRWLENWYSNEDKVRAKYGDRLWRIWVYFLASSTIIAREGGSSVFQIALHKNLNATHRVESVFGHGNIHPKPAREVRSVWRDGQTEMGK</sequence>
<keyword evidence="9 15" id="KW-0812">Transmembrane</keyword>
<evidence type="ECO:0000256" key="12">
    <source>
        <dbReference type="ARBA" id="ARBA00023098"/>
    </source>
</evidence>
<dbReference type="CDD" id="cd02440">
    <property type="entry name" value="AdoMet_MTases"/>
    <property type="match status" value="1"/>
</dbReference>